<dbReference type="EMBL" id="PYTT01000171">
    <property type="protein sequence ID" value="RNK97185.1"/>
    <property type="molecule type" value="Genomic_DNA"/>
</dbReference>
<name>A0AAE8F409_XANVA</name>
<reference evidence="1 2" key="1">
    <citation type="submission" date="2018-03" db="EMBL/GenBank/DDBJ databases">
        <authorList>
            <person name="Wu G."/>
        </authorList>
    </citation>
    <scope>NUCLEOTIDE SEQUENCE [LARGE SCALE GENOMIC DNA]</scope>
    <source>
        <strain evidence="1 2">SAM-118</strain>
    </source>
</reference>
<dbReference type="KEGG" id="xva:C7V42_01155"/>
<evidence type="ECO:0000313" key="2">
    <source>
        <dbReference type="Proteomes" id="UP000284283"/>
    </source>
</evidence>
<dbReference type="Proteomes" id="UP000284283">
    <property type="component" value="Unassembled WGS sequence"/>
</dbReference>
<sequence>MQIRRCATLFFELRDDATFDLAHLLAGGDGLRRRTRWLALAPHLDAEWKSPRTSVIKGMPTSVA</sequence>
<dbReference type="RefSeq" id="WP_080762827.1">
    <property type="nucleotide sequence ID" value="NZ_JAHUTP010000013.1"/>
</dbReference>
<organism evidence="1 2">
    <name type="scientific">Xanthomonas vasicola pv. vasculorum</name>
    <dbReference type="NCBI Taxonomy" id="325776"/>
    <lineage>
        <taxon>Bacteria</taxon>
        <taxon>Pseudomonadati</taxon>
        <taxon>Pseudomonadota</taxon>
        <taxon>Gammaproteobacteria</taxon>
        <taxon>Lysobacterales</taxon>
        <taxon>Lysobacteraceae</taxon>
        <taxon>Xanthomonas</taxon>
    </lineage>
</organism>
<dbReference type="AlphaFoldDB" id="A0AAE8F409"/>
<protein>
    <submittedName>
        <fullName evidence="1">Uncharacterized protein</fullName>
    </submittedName>
</protein>
<accession>A0AAE8F409</accession>
<comment type="caution">
    <text evidence="1">The sequence shown here is derived from an EMBL/GenBank/DDBJ whole genome shotgun (WGS) entry which is preliminary data.</text>
</comment>
<gene>
    <name evidence="1" type="ORF">C9386_22050</name>
</gene>
<evidence type="ECO:0000313" key="1">
    <source>
        <dbReference type="EMBL" id="RNK97185.1"/>
    </source>
</evidence>
<proteinExistence type="predicted"/>